<gene>
    <name evidence="5" type="ORF">FJM51_15470</name>
</gene>
<dbReference type="SUPFAM" id="SSF48008">
    <property type="entry name" value="GntR ligand-binding domain-like"/>
    <property type="match status" value="1"/>
</dbReference>
<dbReference type="Proteomes" id="UP000319255">
    <property type="component" value="Unassembled WGS sequence"/>
</dbReference>
<protein>
    <submittedName>
        <fullName evidence="5">GntR family transcriptional regulator</fullName>
    </submittedName>
</protein>
<proteinExistence type="predicted"/>
<dbReference type="SMART" id="SM00895">
    <property type="entry name" value="FCD"/>
    <property type="match status" value="1"/>
</dbReference>
<dbReference type="GO" id="GO:0003700">
    <property type="term" value="F:DNA-binding transcription factor activity"/>
    <property type="evidence" value="ECO:0007669"/>
    <property type="project" value="InterPro"/>
</dbReference>
<dbReference type="SMART" id="SM00345">
    <property type="entry name" value="HTH_GNTR"/>
    <property type="match status" value="1"/>
</dbReference>
<keyword evidence="2" id="KW-0238">DNA-binding</keyword>
<evidence type="ECO:0000313" key="5">
    <source>
        <dbReference type="EMBL" id="TPE49280.1"/>
    </source>
</evidence>
<dbReference type="AlphaFoldDB" id="A0A501WLJ7"/>
<organism evidence="5 6">
    <name type="scientific">Amaricoccus solimangrovi</name>
    <dbReference type="NCBI Taxonomy" id="2589815"/>
    <lineage>
        <taxon>Bacteria</taxon>
        <taxon>Pseudomonadati</taxon>
        <taxon>Pseudomonadota</taxon>
        <taxon>Alphaproteobacteria</taxon>
        <taxon>Rhodobacterales</taxon>
        <taxon>Paracoccaceae</taxon>
        <taxon>Amaricoccus</taxon>
    </lineage>
</organism>
<dbReference type="Gene3D" id="1.10.10.10">
    <property type="entry name" value="Winged helix-like DNA-binding domain superfamily/Winged helix DNA-binding domain"/>
    <property type="match status" value="1"/>
</dbReference>
<dbReference type="Gene3D" id="1.20.120.530">
    <property type="entry name" value="GntR ligand-binding domain-like"/>
    <property type="match status" value="1"/>
</dbReference>
<dbReference type="Pfam" id="PF07729">
    <property type="entry name" value="FCD"/>
    <property type="match status" value="1"/>
</dbReference>
<accession>A0A501WLJ7</accession>
<sequence>MASERADGTVPGSGVATTLDRKGVLGAALRRRILTMRLAPGAILDEVALAEEFGLSRPPVRELMRHMAGEGYIELEANRPARVTSMNFNALRDFFLVAPMIYISATKLAAERATSADVERLRAIQRAFRQAAVDTDVDARIFANNEFHLEIGRIARNDYLMPSLTRLLIDHARIGRTFFRDDPAARDQLDLAAGQHDAIVEAIARHDPEESARLARAHLDLSRRNMAAYAAPEGMDVPAGL</sequence>
<dbReference type="PANTHER" id="PTHR43537:SF53">
    <property type="entry name" value="HTH-TYPE TRANSCRIPTIONAL REPRESSOR NANR"/>
    <property type="match status" value="1"/>
</dbReference>
<dbReference type="InterPro" id="IPR008920">
    <property type="entry name" value="TF_FadR/GntR_C"/>
</dbReference>
<dbReference type="InterPro" id="IPR011711">
    <property type="entry name" value="GntR_C"/>
</dbReference>
<evidence type="ECO:0000256" key="2">
    <source>
        <dbReference type="ARBA" id="ARBA00023125"/>
    </source>
</evidence>
<dbReference type="SUPFAM" id="SSF46785">
    <property type="entry name" value="Winged helix' DNA-binding domain"/>
    <property type="match status" value="1"/>
</dbReference>
<evidence type="ECO:0000256" key="1">
    <source>
        <dbReference type="ARBA" id="ARBA00023015"/>
    </source>
</evidence>
<evidence type="ECO:0000259" key="4">
    <source>
        <dbReference type="PROSITE" id="PS50949"/>
    </source>
</evidence>
<reference evidence="5 6" key="1">
    <citation type="submission" date="2019-06" db="EMBL/GenBank/DDBJ databases">
        <title>A novel bacterium of genus Amaricoccus, isolated from marine sediment.</title>
        <authorList>
            <person name="Huang H."/>
            <person name="Mo K."/>
            <person name="Hu Y."/>
        </authorList>
    </citation>
    <scope>NUCLEOTIDE SEQUENCE [LARGE SCALE GENOMIC DNA]</scope>
    <source>
        <strain evidence="5 6">HB172011</strain>
    </source>
</reference>
<dbReference type="InterPro" id="IPR036390">
    <property type="entry name" value="WH_DNA-bd_sf"/>
</dbReference>
<feature type="domain" description="HTH gntR-type" evidence="4">
    <location>
        <begin position="19"/>
        <end position="86"/>
    </location>
</feature>
<dbReference type="Pfam" id="PF00392">
    <property type="entry name" value="GntR"/>
    <property type="match status" value="1"/>
</dbReference>
<dbReference type="PANTHER" id="PTHR43537">
    <property type="entry name" value="TRANSCRIPTIONAL REGULATOR, GNTR FAMILY"/>
    <property type="match status" value="1"/>
</dbReference>
<dbReference type="InterPro" id="IPR036388">
    <property type="entry name" value="WH-like_DNA-bd_sf"/>
</dbReference>
<keyword evidence="6" id="KW-1185">Reference proteome</keyword>
<evidence type="ECO:0000313" key="6">
    <source>
        <dbReference type="Proteomes" id="UP000319255"/>
    </source>
</evidence>
<comment type="caution">
    <text evidence="5">The sequence shown here is derived from an EMBL/GenBank/DDBJ whole genome shotgun (WGS) entry which is preliminary data.</text>
</comment>
<keyword evidence="3" id="KW-0804">Transcription</keyword>
<dbReference type="GO" id="GO:0003677">
    <property type="term" value="F:DNA binding"/>
    <property type="evidence" value="ECO:0007669"/>
    <property type="project" value="UniProtKB-KW"/>
</dbReference>
<keyword evidence="1" id="KW-0805">Transcription regulation</keyword>
<dbReference type="InterPro" id="IPR000524">
    <property type="entry name" value="Tscrpt_reg_HTH_GntR"/>
</dbReference>
<name>A0A501WLJ7_9RHOB</name>
<dbReference type="EMBL" id="VFRP01000016">
    <property type="protein sequence ID" value="TPE49280.1"/>
    <property type="molecule type" value="Genomic_DNA"/>
</dbReference>
<dbReference type="PROSITE" id="PS50949">
    <property type="entry name" value="HTH_GNTR"/>
    <property type="match status" value="1"/>
</dbReference>
<dbReference type="OrthoDB" id="8638122at2"/>
<evidence type="ECO:0000256" key="3">
    <source>
        <dbReference type="ARBA" id="ARBA00023163"/>
    </source>
</evidence>
<dbReference type="RefSeq" id="WP_140455045.1">
    <property type="nucleotide sequence ID" value="NZ_VFRP01000016.1"/>
</dbReference>